<gene>
    <name evidence="4" type="ORF">YZ34_01615</name>
</gene>
<dbReference type="Gene3D" id="2.160.20.10">
    <property type="entry name" value="Single-stranded right-handed beta-helix, Pectin lyase-like"/>
    <property type="match status" value="1"/>
</dbReference>
<evidence type="ECO:0000313" key="5">
    <source>
        <dbReference type="Proteomes" id="UP000559808"/>
    </source>
</evidence>
<dbReference type="Pfam" id="PF05860">
    <property type="entry name" value="TPS"/>
    <property type="match status" value="1"/>
</dbReference>
<protein>
    <submittedName>
        <fullName evidence="4">Filamentous hemagglutinin N-terminal domain-containing protein</fullName>
    </submittedName>
</protein>
<proteinExistence type="predicted"/>
<dbReference type="SMART" id="SM00912">
    <property type="entry name" value="Haemagg_act"/>
    <property type="match status" value="1"/>
</dbReference>
<evidence type="ECO:0000256" key="2">
    <source>
        <dbReference type="SAM" id="SignalP"/>
    </source>
</evidence>
<dbReference type="AlphaFoldDB" id="A0A7U7W4Q3"/>
<evidence type="ECO:0000256" key="1">
    <source>
        <dbReference type="SAM" id="Coils"/>
    </source>
</evidence>
<evidence type="ECO:0000313" key="4">
    <source>
        <dbReference type="EMBL" id="EAI3913710.1"/>
    </source>
</evidence>
<organism evidence="4 5">
    <name type="scientific">Campylobacter lari</name>
    <dbReference type="NCBI Taxonomy" id="201"/>
    <lineage>
        <taxon>Bacteria</taxon>
        <taxon>Pseudomonadati</taxon>
        <taxon>Campylobacterota</taxon>
        <taxon>Epsilonproteobacteria</taxon>
        <taxon>Campylobacterales</taxon>
        <taxon>Campylobacteraceae</taxon>
        <taxon>Campylobacter</taxon>
    </lineage>
</organism>
<name>A0A7U7W4Q3_CAMLA</name>
<accession>A0A7U7W4Q3</accession>
<dbReference type="InterPro" id="IPR011050">
    <property type="entry name" value="Pectin_lyase_fold/virulence"/>
</dbReference>
<dbReference type="SUPFAM" id="SSF51126">
    <property type="entry name" value="Pectin lyase-like"/>
    <property type="match status" value="1"/>
</dbReference>
<feature type="coiled-coil region" evidence="1">
    <location>
        <begin position="944"/>
        <end position="971"/>
    </location>
</feature>
<evidence type="ECO:0000259" key="3">
    <source>
        <dbReference type="SMART" id="SM00912"/>
    </source>
</evidence>
<sequence>MKKLSNHIILSGITVSMLFSPLMALPSGGKFTHGTSGSINKPNDNTLNINGHGTNSVIQWGGGFSIGKGESVNFNGSNKNYLNIAHGTSKSTIEGVLNAKGNNVFLINPNGVIITKTGTINANRFVASTSSMSDEDIQKFAKMQKFDDGLTFSPVFKPQKAGNVVNMGNINANNVLLIGNKVLLYGTFDIENKTFNQIAALDKDKKTNIYLVGNETHADIATLNNIDKLHITAKDEGSLYLGATGYYYNPSSFKDFNYEQQDYDNVLNETGNKIEVKHNNEKFLNNKFIGISSDVDWWHFAKGWNENKSDFNKNIEYRLTNNINFKGNQGKGKEGKDWQNYANYCIDGLGCTSMMIGDNKNPFTKTFDGQGFTLKNVNIEANNKNYVGIFGNLSNGANIKNFNVDYMNGNVKANTTNSILYTGGVVGLIEQDAKVEDIVLKNINEIIGNGKDYAYVGGFVGDIVDVANFDSLPMIIKGSKFKNITILNINGIQAEGIQTSRVGGFSGAVYSSQLSQNSRYDFNNIFLNHIGYIGAVTDKASAKSGGFVGEIINVYKKNETPTYNSFTDISLNDIGLIQSYNKGTYDHYLNSSHDFEQDDSFASGFAASASGNYFAGITLNNIKTIQSISKDKAELSYSSGFTAISGSNYFHNIILNNIGEIIAEGTGHNKDGATIATGFVGMYNPFDDFYNIYIFYTPQSKITAFQLEKIAVTGYFDIGANDKNQKTHENIFMWAPKNFLQGKHSPHIKFSVREYSDQTQAYKEYKQKLLEYSNKQFLKDNHNYLTFALNEKKDELKEALELDLNAILNKEAMLFKDDSFQSSIENYAINDIASQYYKFYISSLDDMLKEKDYKQMSEDEKIDFVSKYFLKDNENNKEEALKIVQSLEFIDAYQENGLKGANKEKIYQNETFEKLLDNTANVISKKDFIFALLKKDLKDFLDKSIILTNQLQEIKTKIQENEREYNALASSENIDFKKINILAENISKLNQQQKDIVSQLDISPIKNKIEYTISKGGFEIIGDVKQDIYTPKLAQLALQHAKKEIPWTELQPSTPVKKEIPWTELQPSTPVKKEKSKKDLPFIENNIYLSTSDNLKSDGGLVIKKIRKEKDVDKAVTRKRAVTCIVNDGFKTMNPCVVSDI</sequence>
<dbReference type="InterPro" id="IPR008638">
    <property type="entry name" value="FhaB/CdiA-like_TPS"/>
</dbReference>
<feature type="chain" id="PRO_5031244571" evidence="2">
    <location>
        <begin position="25"/>
        <end position="1141"/>
    </location>
</feature>
<comment type="caution">
    <text evidence="4">The sequence shown here is derived from an EMBL/GenBank/DDBJ whole genome shotgun (WGS) entry which is preliminary data.</text>
</comment>
<feature type="signal peptide" evidence="2">
    <location>
        <begin position="1"/>
        <end position="24"/>
    </location>
</feature>
<feature type="coiled-coil region" evidence="1">
    <location>
        <begin position="755"/>
        <end position="810"/>
    </location>
</feature>
<reference evidence="4 5" key="1">
    <citation type="submission" date="2018-05" db="EMBL/GenBank/DDBJ databases">
        <authorList>
            <consortium name="PulseNet: The National Subtyping Network for Foodborne Disease Surveillance"/>
            <person name="Tarr C.L."/>
            <person name="Trees E."/>
            <person name="Katz L.S."/>
            <person name="Carleton-Romer H.A."/>
            <person name="Stroika S."/>
            <person name="Kucerova Z."/>
            <person name="Roache K.F."/>
            <person name="Sabol A.L."/>
            <person name="Besser J."/>
            <person name="Gerner-Smidt P."/>
        </authorList>
    </citation>
    <scope>NUCLEOTIDE SEQUENCE [LARGE SCALE GENOMIC DNA]</scope>
    <source>
        <strain evidence="4 5">D6489</strain>
    </source>
</reference>
<keyword evidence="2" id="KW-0732">Signal</keyword>
<dbReference type="NCBIfam" id="TIGR01901">
    <property type="entry name" value="adhes_NPXG"/>
    <property type="match status" value="1"/>
</dbReference>
<feature type="domain" description="Filamentous haemagglutinin FhaB/tRNA nuclease CdiA-like TPS" evidence="3">
    <location>
        <begin position="22"/>
        <end position="136"/>
    </location>
</feature>
<dbReference type="EMBL" id="AABOWU010000002">
    <property type="protein sequence ID" value="EAI3913710.1"/>
    <property type="molecule type" value="Genomic_DNA"/>
</dbReference>
<dbReference type="InterPro" id="IPR012334">
    <property type="entry name" value="Pectin_lyas_fold"/>
</dbReference>
<keyword evidence="1" id="KW-0175">Coiled coil</keyword>
<dbReference type="Proteomes" id="UP000559808">
    <property type="component" value="Unassembled WGS sequence"/>
</dbReference>